<feature type="region of interest" description="Disordered" evidence="1">
    <location>
        <begin position="413"/>
        <end position="486"/>
    </location>
</feature>
<feature type="transmembrane region" description="Helical" evidence="2">
    <location>
        <begin position="16"/>
        <end position="39"/>
    </location>
</feature>
<feature type="transmembrane region" description="Helical" evidence="2">
    <location>
        <begin position="95"/>
        <end position="121"/>
    </location>
</feature>
<dbReference type="AlphaFoldDB" id="A0AAD7JBC6"/>
<evidence type="ECO:0000313" key="3">
    <source>
        <dbReference type="EMBL" id="KAJ7760207.1"/>
    </source>
</evidence>
<proteinExistence type="predicted"/>
<evidence type="ECO:0000256" key="1">
    <source>
        <dbReference type="SAM" id="MobiDB-lite"/>
    </source>
</evidence>
<dbReference type="EMBL" id="JARJLG010000049">
    <property type="protein sequence ID" value="KAJ7760207.1"/>
    <property type="molecule type" value="Genomic_DNA"/>
</dbReference>
<feature type="transmembrane region" description="Helical" evidence="2">
    <location>
        <begin position="335"/>
        <end position="356"/>
    </location>
</feature>
<comment type="caution">
    <text evidence="3">The sequence shown here is derived from an EMBL/GenBank/DDBJ whole genome shotgun (WGS) entry which is preliminary data.</text>
</comment>
<feature type="compositionally biased region" description="Basic and acidic residues" evidence="1">
    <location>
        <begin position="416"/>
        <end position="437"/>
    </location>
</feature>
<reference evidence="3" key="1">
    <citation type="submission" date="2023-03" db="EMBL/GenBank/DDBJ databases">
        <title>Massive genome expansion in bonnet fungi (Mycena s.s.) driven by repeated elements and novel gene families across ecological guilds.</title>
        <authorList>
            <consortium name="Lawrence Berkeley National Laboratory"/>
            <person name="Harder C.B."/>
            <person name="Miyauchi S."/>
            <person name="Viragh M."/>
            <person name="Kuo A."/>
            <person name="Thoen E."/>
            <person name="Andreopoulos B."/>
            <person name="Lu D."/>
            <person name="Skrede I."/>
            <person name="Drula E."/>
            <person name="Henrissat B."/>
            <person name="Morin E."/>
            <person name="Kohler A."/>
            <person name="Barry K."/>
            <person name="LaButti K."/>
            <person name="Morin E."/>
            <person name="Salamov A."/>
            <person name="Lipzen A."/>
            <person name="Mereny Z."/>
            <person name="Hegedus B."/>
            <person name="Baldrian P."/>
            <person name="Stursova M."/>
            <person name="Weitz H."/>
            <person name="Taylor A."/>
            <person name="Grigoriev I.V."/>
            <person name="Nagy L.G."/>
            <person name="Martin F."/>
            <person name="Kauserud H."/>
        </authorList>
    </citation>
    <scope>NUCLEOTIDE SEQUENCE</scope>
    <source>
        <strain evidence="3">CBHHK188m</strain>
    </source>
</reference>
<gene>
    <name evidence="3" type="ORF">DFH07DRAFT_1021968</name>
</gene>
<keyword evidence="2" id="KW-1133">Transmembrane helix</keyword>
<keyword evidence="2" id="KW-0812">Transmembrane</keyword>
<feature type="compositionally biased region" description="Basic and acidic residues" evidence="1">
    <location>
        <begin position="446"/>
        <end position="472"/>
    </location>
</feature>
<keyword evidence="2" id="KW-0472">Membrane</keyword>
<dbReference type="Proteomes" id="UP001215280">
    <property type="component" value="Unassembled WGS sequence"/>
</dbReference>
<evidence type="ECO:0000313" key="4">
    <source>
        <dbReference type="Proteomes" id="UP001215280"/>
    </source>
</evidence>
<accession>A0AAD7JBC6</accession>
<keyword evidence="4" id="KW-1185">Reference proteome</keyword>
<organism evidence="3 4">
    <name type="scientific">Mycena maculata</name>
    <dbReference type="NCBI Taxonomy" id="230809"/>
    <lineage>
        <taxon>Eukaryota</taxon>
        <taxon>Fungi</taxon>
        <taxon>Dikarya</taxon>
        <taxon>Basidiomycota</taxon>
        <taxon>Agaricomycotina</taxon>
        <taxon>Agaricomycetes</taxon>
        <taxon>Agaricomycetidae</taxon>
        <taxon>Agaricales</taxon>
        <taxon>Marasmiineae</taxon>
        <taxon>Mycenaceae</taxon>
        <taxon>Mycena</taxon>
    </lineage>
</organism>
<evidence type="ECO:0000256" key="2">
    <source>
        <dbReference type="SAM" id="Phobius"/>
    </source>
</evidence>
<sequence>MHSVFPCRLRLAALDWLAIVIEMASGGLGMLVFLVPLFITLSFRTATIMESSDRILHQKLQFLGGCKPVHPAYTPFRILLNRSLGRPLIRGESKVILFIRAFFITAICIGLPVVALVVVVADPLSAGVFTRKESGTADLLQAYRPLPTLFDSGNASVVILLIPRSHGTDNSSSTYEFPTQVHGAVKNDTVHCSLGPGYIDNIAMVECPFSWNDVLNITISIAFTVSERARHPTDMVYAKFGQGNYNDILAYSRPIPLLRGSHLLALVMPVLKEVIQSNFFSRFRVSPAIQSDALFSSSATLRLIPINGDGVYPFILTKEYFETSVVSGFATFGGFWTFVNGTFVLFFGANIMYFLYGRRPLSALGLMHLMQRRSLVKRWNEDFPAIRTEGGLPGSDNAGIVAFIRDRLVDVGTDENDARDPNRTDLEAQDAPSRDSYEEIPLGEADGDRENASERAEADKMKTRSWKEEDSKVSSPSYAEGYRLDK</sequence>
<name>A0AAD7JBC6_9AGAR</name>
<protein>
    <submittedName>
        <fullName evidence="3">Uncharacterized protein</fullName>
    </submittedName>
</protein>